<evidence type="ECO:0000256" key="1">
    <source>
        <dbReference type="SAM" id="SignalP"/>
    </source>
</evidence>
<evidence type="ECO:0000313" key="3">
    <source>
        <dbReference type="Proteomes" id="UP000285060"/>
    </source>
</evidence>
<dbReference type="Gene3D" id="3.40.50.1820">
    <property type="entry name" value="alpha/beta hydrolase"/>
    <property type="match status" value="1"/>
</dbReference>
<dbReference type="VEuPathDB" id="FungiDB:H310_03512"/>
<reference evidence="2 3" key="1">
    <citation type="submission" date="2018-08" db="EMBL/GenBank/DDBJ databases">
        <title>Aphanomyces genome sequencing and annotation.</title>
        <authorList>
            <person name="Minardi D."/>
            <person name="Oidtmann B."/>
            <person name="Van Der Giezen M."/>
            <person name="Studholme D.J."/>
        </authorList>
    </citation>
    <scope>NUCLEOTIDE SEQUENCE [LARGE SCALE GENOMIC DNA]</scope>
    <source>
        <strain evidence="2 3">NJM0002</strain>
    </source>
</reference>
<evidence type="ECO:0000313" key="2">
    <source>
        <dbReference type="EMBL" id="RHY23243.1"/>
    </source>
</evidence>
<dbReference type="SUPFAM" id="SSF53474">
    <property type="entry name" value="alpha/beta-Hydrolases"/>
    <property type="match status" value="2"/>
</dbReference>
<feature type="chain" id="PRO_5018576442" description="Peptidase S33 tripeptidyl aminopeptidase-like C-terminal domain-containing protein" evidence="1">
    <location>
        <begin position="29"/>
        <end position="567"/>
    </location>
</feature>
<keyword evidence="3" id="KW-1185">Reference proteome</keyword>
<comment type="caution">
    <text evidence="2">The sequence shown here is derived from an EMBL/GenBank/DDBJ whole genome shotgun (WGS) entry which is preliminary data.</text>
</comment>
<proteinExistence type="predicted"/>
<dbReference type="Proteomes" id="UP000285060">
    <property type="component" value="Unassembled WGS sequence"/>
</dbReference>
<dbReference type="EMBL" id="QUSY01001882">
    <property type="protein sequence ID" value="RHY23243.1"/>
    <property type="molecule type" value="Genomic_DNA"/>
</dbReference>
<keyword evidence="1" id="KW-0732">Signal</keyword>
<name>A0A3R6YY03_9STRA</name>
<feature type="signal peptide" evidence="1">
    <location>
        <begin position="1"/>
        <end position="28"/>
    </location>
</feature>
<evidence type="ECO:0008006" key="4">
    <source>
        <dbReference type="Google" id="ProtNLM"/>
    </source>
</evidence>
<accession>A0A3R6YY03</accession>
<dbReference type="InterPro" id="IPR029058">
    <property type="entry name" value="AB_hydrolase_fold"/>
</dbReference>
<gene>
    <name evidence="2" type="ORF">DYB32_009262</name>
</gene>
<dbReference type="AlphaFoldDB" id="A0A3R6YY03"/>
<organism evidence="2 3">
    <name type="scientific">Aphanomyces invadans</name>
    <dbReference type="NCBI Taxonomy" id="157072"/>
    <lineage>
        <taxon>Eukaryota</taxon>
        <taxon>Sar</taxon>
        <taxon>Stramenopiles</taxon>
        <taxon>Oomycota</taxon>
        <taxon>Saprolegniomycetes</taxon>
        <taxon>Saprolegniales</taxon>
        <taxon>Verrucalvaceae</taxon>
        <taxon>Aphanomyces</taxon>
    </lineage>
</organism>
<sequence>MQSKLTAVAGVLAAIALAPAWHGQSVEATEVNLTWYPCPFETAEDQAHDDPNATPAECADVALPLCYPGVCDSTKTISVFVKRLLAAKPPADKQARALWMVQGGPGFGSPSDNGAAGFSVTSAASDLAAVMQAPSLFDSTDIFVYGVSYGTYTVTRLMHMQPPNVKGYVLDSIQSEEFGSTKDAPYYSNWDRDVGDAVDQYFAHCDNDSFCSSKLGKPSSKQALVDVYNALESRTSPCYDVLLSKANASNMASPAEYVGSTLYSMLGDKGTWSLLAPFIFRLRRCSQDDRDMFGRMTTLDDDSDARMNLFLPPRRGGSAYLKAEGFSSVLYNTIVFSELWQRPSPTMDAMANDTKNALFGSKNANGLHDTFQEYCVYVQNSDAVCQGYPVYSGGGFVYPRDAYWNKTASIPPGASAMLLSGLMDPATPPKYAQDQFTNMKGTDKVLLQFPFGGHGTLSTTPLVDQPNVDCANAIFYQYMRNRGKLHGLDTTCVDKVQTLDFKKVLNADRANAIFGSDVDVWGPDSPPLPPVQQMTQPPLTRTPTSTNSVLAHAFVSAVVVLLLLLTL</sequence>
<protein>
    <recommendedName>
        <fullName evidence="4">Peptidase S33 tripeptidyl aminopeptidase-like C-terminal domain-containing protein</fullName>
    </recommendedName>
</protein>